<feature type="compositionally biased region" description="Polar residues" evidence="1">
    <location>
        <begin position="209"/>
        <end position="221"/>
    </location>
</feature>
<feature type="compositionally biased region" description="Polar residues" evidence="1">
    <location>
        <begin position="190"/>
        <end position="200"/>
    </location>
</feature>
<feature type="compositionally biased region" description="Basic residues" evidence="1">
    <location>
        <begin position="115"/>
        <end position="125"/>
    </location>
</feature>
<organism evidence="3 4">
    <name type="scientific">Rubroshorea leprosula</name>
    <dbReference type="NCBI Taxonomy" id="152421"/>
    <lineage>
        <taxon>Eukaryota</taxon>
        <taxon>Viridiplantae</taxon>
        <taxon>Streptophyta</taxon>
        <taxon>Embryophyta</taxon>
        <taxon>Tracheophyta</taxon>
        <taxon>Spermatophyta</taxon>
        <taxon>Magnoliopsida</taxon>
        <taxon>eudicotyledons</taxon>
        <taxon>Gunneridae</taxon>
        <taxon>Pentapetalae</taxon>
        <taxon>rosids</taxon>
        <taxon>malvids</taxon>
        <taxon>Malvales</taxon>
        <taxon>Dipterocarpaceae</taxon>
        <taxon>Rubroshorea</taxon>
    </lineage>
</organism>
<name>A0AAV5I513_9ROSI</name>
<feature type="compositionally biased region" description="Polar residues" evidence="1">
    <location>
        <begin position="20"/>
        <end position="37"/>
    </location>
</feature>
<keyword evidence="4" id="KW-1185">Reference proteome</keyword>
<sequence>MASSSNTSASFGMGPETPDTDNASVTSGQAQQQSPEEVSSDDEIYNDPLFASFRGRQHTFKIEKVVLKPLGIGGYIPRTKSEQDLYAAEVMRKRQENGSDADMSSSDGGESPAPSKRRRRRRSRCRNPSEYDGRLHAIRLKDGTYQCPIYACSAVLLTGQEYAAHTKKHYKFETEEEKGRRYAARRSRGTKFTLQNNSHGLTAPAESHSGATSTVSASESG</sequence>
<dbReference type="EMBL" id="BPVZ01000007">
    <property type="protein sequence ID" value="GKU94170.1"/>
    <property type="molecule type" value="Genomic_DNA"/>
</dbReference>
<dbReference type="InterPro" id="IPR013087">
    <property type="entry name" value="Znf_C2H2_type"/>
</dbReference>
<feature type="compositionally biased region" description="Low complexity" evidence="1">
    <location>
        <begin position="98"/>
        <end position="111"/>
    </location>
</feature>
<reference evidence="3 4" key="1">
    <citation type="journal article" date="2021" name="Commun. Biol.">
        <title>The genome of Shorea leprosula (Dipterocarpaceae) highlights the ecological relevance of drought in aseasonal tropical rainforests.</title>
        <authorList>
            <person name="Ng K.K.S."/>
            <person name="Kobayashi M.J."/>
            <person name="Fawcett J.A."/>
            <person name="Hatakeyama M."/>
            <person name="Paape T."/>
            <person name="Ng C.H."/>
            <person name="Ang C.C."/>
            <person name="Tnah L.H."/>
            <person name="Lee C.T."/>
            <person name="Nishiyama T."/>
            <person name="Sese J."/>
            <person name="O'Brien M.J."/>
            <person name="Copetti D."/>
            <person name="Mohd Noor M.I."/>
            <person name="Ong R.C."/>
            <person name="Putra M."/>
            <person name="Sireger I.Z."/>
            <person name="Indrioko S."/>
            <person name="Kosugi Y."/>
            <person name="Izuno A."/>
            <person name="Isagi Y."/>
            <person name="Lee S.L."/>
            <person name="Shimizu K.K."/>
        </authorList>
    </citation>
    <scope>NUCLEOTIDE SEQUENCE [LARGE SCALE GENOMIC DNA]</scope>
    <source>
        <strain evidence="3">214</strain>
    </source>
</reference>
<feature type="region of interest" description="Disordered" evidence="1">
    <location>
        <begin position="177"/>
        <end position="221"/>
    </location>
</feature>
<feature type="domain" description="C2H2-type" evidence="2">
    <location>
        <begin position="147"/>
        <end position="169"/>
    </location>
</feature>
<dbReference type="PROSITE" id="PS00028">
    <property type="entry name" value="ZINC_FINGER_C2H2_1"/>
    <property type="match status" value="1"/>
</dbReference>
<evidence type="ECO:0000259" key="2">
    <source>
        <dbReference type="PROSITE" id="PS00028"/>
    </source>
</evidence>
<feature type="region of interest" description="Disordered" evidence="1">
    <location>
        <begin position="1"/>
        <end position="45"/>
    </location>
</feature>
<feature type="region of interest" description="Disordered" evidence="1">
    <location>
        <begin position="94"/>
        <end position="129"/>
    </location>
</feature>
<evidence type="ECO:0000313" key="3">
    <source>
        <dbReference type="EMBL" id="GKU94170.1"/>
    </source>
</evidence>
<dbReference type="Proteomes" id="UP001054252">
    <property type="component" value="Unassembled WGS sequence"/>
</dbReference>
<comment type="caution">
    <text evidence="3">The sequence shown here is derived from an EMBL/GenBank/DDBJ whole genome shotgun (WGS) entry which is preliminary data.</text>
</comment>
<evidence type="ECO:0000313" key="4">
    <source>
        <dbReference type="Proteomes" id="UP001054252"/>
    </source>
</evidence>
<feature type="compositionally biased region" description="Polar residues" evidence="1">
    <location>
        <begin position="1"/>
        <end position="10"/>
    </location>
</feature>
<proteinExistence type="predicted"/>
<protein>
    <recommendedName>
        <fullName evidence="2">C2H2-type domain-containing protein</fullName>
    </recommendedName>
</protein>
<dbReference type="AlphaFoldDB" id="A0AAV5I513"/>
<evidence type="ECO:0000256" key="1">
    <source>
        <dbReference type="SAM" id="MobiDB-lite"/>
    </source>
</evidence>
<gene>
    <name evidence="3" type="ORF">SLEP1_g7698</name>
</gene>
<accession>A0AAV5I513</accession>